<dbReference type="InterPro" id="IPR000873">
    <property type="entry name" value="AMP-dep_synth/lig_dom"/>
</dbReference>
<evidence type="ECO:0000313" key="5">
    <source>
        <dbReference type="EMBL" id="RKN14530.1"/>
    </source>
</evidence>
<dbReference type="Proteomes" id="UP000275024">
    <property type="component" value="Unassembled WGS sequence"/>
</dbReference>
<name>A0A3A9VUK2_9ACTN</name>
<feature type="compositionally biased region" description="Basic and acidic residues" evidence="2">
    <location>
        <begin position="213"/>
        <end position="223"/>
    </location>
</feature>
<dbReference type="Proteomes" id="UP000268652">
    <property type="component" value="Unassembled WGS sequence"/>
</dbReference>
<dbReference type="Gene3D" id="3.40.50.12780">
    <property type="entry name" value="N-terminal domain of ligase-like"/>
    <property type="match status" value="1"/>
</dbReference>
<dbReference type="EMBL" id="RBDX01000039">
    <property type="protein sequence ID" value="RKN04192.1"/>
    <property type="molecule type" value="Genomic_DNA"/>
</dbReference>
<dbReference type="PANTHER" id="PTHR24095">
    <property type="entry name" value="ACETYL-COENZYME A SYNTHETASE"/>
    <property type="match status" value="1"/>
</dbReference>
<evidence type="ECO:0000256" key="1">
    <source>
        <dbReference type="ARBA" id="ARBA00022990"/>
    </source>
</evidence>
<keyword evidence="6" id="KW-1185">Reference proteome</keyword>
<reference evidence="6 7" key="1">
    <citation type="submission" date="2018-09" db="EMBL/GenBank/DDBJ databases">
        <title>Streptomyces sp. nov. DS1-2, an endophytic actinomycete isolated from roots of Dendrobium scabrilingue.</title>
        <authorList>
            <person name="Kuncharoen N."/>
            <person name="Kudo T."/>
            <person name="Ohkuma M."/>
            <person name="Yuki M."/>
            <person name="Tanasupawat S."/>
        </authorList>
    </citation>
    <scope>NUCLEOTIDE SEQUENCE [LARGE SCALE GENOMIC DNA]</scope>
    <source>
        <strain evidence="4 7">AZ1-7</strain>
        <strain evidence="5 6">DS1-2</strain>
    </source>
</reference>
<accession>A0A3A9VUK2</accession>
<evidence type="ECO:0000313" key="6">
    <source>
        <dbReference type="Proteomes" id="UP000268652"/>
    </source>
</evidence>
<organism evidence="4 7">
    <name type="scientific">Streptomyces radicis</name>
    <dbReference type="NCBI Taxonomy" id="1750517"/>
    <lineage>
        <taxon>Bacteria</taxon>
        <taxon>Bacillati</taxon>
        <taxon>Actinomycetota</taxon>
        <taxon>Actinomycetes</taxon>
        <taxon>Kitasatosporales</taxon>
        <taxon>Streptomycetaceae</taxon>
        <taxon>Streptomyces</taxon>
    </lineage>
</organism>
<evidence type="ECO:0000259" key="3">
    <source>
        <dbReference type="Pfam" id="PF00501"/>
    </source>
</evidence>
<dbReference type="InterPro" id="IPR042099">
    <property type="entry name" value="ANL_N_sf"/>
</dbReference>
<dbReference type="SUPFAM" id="SSF56801">
    <property type="entry name" value="Acetyl-CoA synthetase-like"/>
    <property type="match status" value="1"/>
</dbReference>
<feature type="domain" description="AMP-dependent synthetase/ligase" evidence="3">
    <location>
        <begin position="18"/>
        <end position="145"/>
    </location>
</feature>
<protein>
    <recommendedName>
        <fullName evidence="3">AMP-dependent synthetase/ligase domain-containing protein</fullName>
    </recommendedName>
</protein>
<sequence>MSGDHEGRGSGSGPTDVLNHTQLVREGERAAHALARLGVVPGDPVAVMLPMCLESVTVTLACVSLSAVRVSLPVGRHPSLIRQRIQSSGARVLVSADACLVDGRVHGVKAALDRALTGCPDVERVFVVRQLAQPVPWQPGRDRWWHEALAAETLPPRPYPGHMNDHARPGRSPAHPASRLDFDDPLERPSSDDTDPGWGDESPDDPGSGDLARFLRERPPHHL</sequence>
<dbReference type="GO" id="GO:0006085">
    <property type="term" value="P:acetyl-CoA biosynthetic process"/>
    <property type="evidence" value="ECO:0007669"/>
    <property type="project" value="TreeGrafter"/>
</dbReference>
<dbReference type="AlphaFoldDB" id="A0A3A9VUK2"/>
<feature type="region of interest" description="Disordered" evidence="2">
    <location>
        <begin position="156"/>
        <end position="223"/>
    </location>
</feature>
<evidence type="ECO:0000256" key="2">
    <source>
        <dbReference type="SAM" id="MobiDB-lite"/>
    </source>
</evidence>
<evidence type="ECO:0000313" key="7">
    <source>
        <dbReference type="Proteomes" id="UP000275024"/>
    </source>
</evidence>
<dbReference type="RefSeq" id="WP_120700252.1">
    <property type="nucleotide sequence ID" value="NZ_RBDX01000039.1"/>
</dbReference>
<dbReference type="EMBL" id="RBDY01000038">
    <property type="protein sequence ID" value="RKN14530.1"/>
    <property type="molecule type" value="Genomic_DNA"/>
</dbReference>
<dbReference type="GO" id="GO:0005829">
    <property type="term" value="C:cytosol"/>
    <property type="evidence" value="ECO:0007669"/>
    <property type="project" value="TreeGrafter"/>
</dbReference>
<dbReference type="OrthoDB" id="4188854at2"/>
<dbReference type="PANTHER" id="PTHR24095:SF14">
    <property type="entry name" value="ACETYL-COENZYME A SYNTHETASE 1"/>
    <property type="match status" value="1"/>
</dbReference>
<feature type="compositionally biased region" description="Basic and acidic residues" evidence="2">
    <location>
        <begin position="178"/>
        <end position="191"/>
    </location>
</feature>
<keyword evidence="1" id="KW-0007">Acetylation</keyword>
<proteinExistence type="predicted"/>
<comment type="caution">
    <text evidence="4">The sequence shown here is derived from an EMBL/GenBank/DDBJ whole genome shotgun (WGS) entry which is preliminary data.</text>
</comment>
<gene>
    <name evidence="5" type="ORF">D7318_29080</name>
    <name evidence="4" type="ORF">D7319_29340</name>
</gene>
<dbReference type="GO" id="GO:0003987">
    <property type="term" value="F:acetate-CoA ligase activity"/>
    <property type="evidence" value="ECO:0007669"/>
    <property type="project" value="TreeGrafter"/>
</dbReference>
<dbReference type="Pfam" id="PF00501">
    <property type="entry name" value="AMP-binding"/>
    <property type="match status" value="1"/>
</dbReference>
<evidence type="ECO:0000313" key="4">
    <source>
        <dbReference type="EMBL" id="RKN04192.1"/>
    </source>
</evidence>
<feature type="compositionally biased region" description="Low complexity" evidence="2">
    <location>
        <begin position="196"/>
        <end position="210"/>
    </location>
</feature>